<organism evidence="2 3">
    <name type="scientific">Suillus discolor</name>
    <dbReference type="NCBI Taxonomy" id="1912936"/>
    <lineage>
        <taxon>Eukaryota</taxon>
        <taxon>Fungi</taxon>
        <taxon>Dikarya</taxon>
        <taxon>Basidiomycota</taxon>
        <taxon>Agaricomycotina</taxon>
        <taxon>Agaricomycetes</taxon>
        <taxon>Agaricomycetidae</taxon>
        <taxon>Boletales</taxon>
        <taxon>Suillineae</taxon>
        <taxon>Suillaceae</taxon>
        <taxon>Suillus</taxon>
    </lineage>
</organism>
<dbReference type="EMBL" id="JABBWM010000072">
    <property type="protein sequence ID" value="KAG2095916.1"/>
    <property type="molecule type" value="Genomic_DNA"/>
</dbReference>
<feature type="compositionally biased region" description="Low complexity" evidence="1">
    <location>
        <begin position="310"/>
        <end position="325"/>
    </location>
</feature>
<feature type="compositionally biased region" description="Pro residues" evidence="1">
    <location>
        <begin position="410"/>
        <end position="420"/>
    </location>
</feature>
<reference evidence="2" key="1">
    <citation type="journal article" date="2020" name="New Phytol.">
        <title>Comparative genomics reveals dynamic genome evolution in host specialist ectomycorrhizal fungi.</title>
        <authorList>
            <person name="Lofgren L.A."/>
            <person name="Nguyen N.H."/>
            <person name="Vilgalys R."/>
            <person name="Ruytinx J."/>
            <person name="Liao H.L."/>
            <person name="Branco S."/>
            <person name="Kuo A."/>
            <person name="LaButti K."/>
            <person name="Lipzen A."/>
            <person name="Andreopoulos W."/>
            <person name="Pangilinan J."/>
            <person name="Riley R."/>
            <person name="Hundley H."/>
            <person name="Na H."/>
            <person name="Barry K."/>
            <person name="Grigoriev I.V."/>
            <person name="Stajich J.E."/>
            <person name="Kennedy P.G."/>
        </authorList>
    </citation>
    <scope>NUCLEOTIDE SEQUENCE</scope>
    <source>
        <strain evidence="2">FC423</strain>
    </source>
</reference>
<sequence length="624" mass="66566">MAGAIGRYSAGKRARIYIVKRGKGTRAWRALRGKAAPHIEIAAGSTQSDATTVHKRLIVKLQNDFGNSKAGRRANVAGNTIVTKLIGGIVKKERKKSRPLKATEVYSKMYYASCVQPAVKEELDAMKEASDAPELKKRTIQVVRRQLASRWENETLEVKEEVASLVREMKDKREKDTSDCKILSKDLVISQLTEILSTFFSELHDSTGWAFSILLGGPDPANGGKLDVSSLHIGTTTLGNRFNQACPKFEERVMVPYFEFASRAFPEAAISLSQSKEGEIANDNSSTPSDATPATTSPANVTRASSLLHTPDTSLTSLASPSSPLHIPDTSLASPSSPLHIPDTSLTSPSSPLHTPDTSFTLWGQEFTPCDTLLANLPQEAVPAYNFFQDLPSNPQDDDEDRDLDQTILPMPPNYQPPARPPTFWGQTPGDVSLPTPQDTFPTYNFSTSLTHAAAPILADPAVPATILAPHLVVPILADPAVPATALAPDSTSPTHPAATILTDPAVPATALALDSTSPTHPAAPILTDPAVPTIVLALMSSLGGSPVVGAAQPSIGTKPSKRKATKTNIESSDLDMVHAKRHQKKGGAVVVSKNSEPIEGGRGKRQHFQSSRAAAANAIGTNR</sequence>
<feature type="region of interest" description="Disordered" evidence="1">
    <location>
        <begin position="388"/>
        <end position="420"/>
    </location>
</feature>
<keyword evidence="3" id="KW-1185">Reference proteome</keyword>
<feature type="region of interest" description="Disordered" evidence="1">
    <location>
        <begin position="582"/>
        <end position="624"/>
    </location>
</feature>
<name>A0A9P7JPI8_9AGAM</name>
<evidence type="ECO:0000313" key="3">
    <source>
        <dbReference type="Proteomes" id="UP000823399"/>
    </source>
</evidence>
<feature type="compositionally biased region" description="Low complexity" evidence="1">
    <location>
        <begin position="285"/>
        <end position="299"/>
    </location>
</feature>
<evidence type="ECO:0000313" key="2">
    <source>
        <dbReference type="EMBL" id="KAG2095916.1"/>
    </source>
</evidence>
<feature type="region of interest" description="Disordered" evidence="1">
    <location>
        <begin position="276"/>
        <end position="354"/>
    </location>
</feature>
<dbReference type="RefSeq" id="XP_041288042.1">
    <property type="nucleotide sequence ID" value="XM_041442147.1"/>
</dbReference>
<accession>A0A9P7JPI8</accession>
<gene>
    <name evidence="2" type="ORF">F5147DRAFT_778547</name>
</gene>
<dbReference type="OrthoDB" id="2677857at2759"/>
<evidence type="ECO:0000256" key="1">
    <source>
        <dbReference type="SAM" id="MobiDB-lite"/>
    </source>
</evidence>
<proteinExistence type="predicted"/>
<dbReference type="Proteomes" id="UP000823399">
    <property type="component" value="Unassembled WGS sequence"/>
</dbReference>
<comment type="caution">
    <text evidence="2">The sequence shown here is derived from an EMBL/GenBank/DDBJ whole genome shotgun (WGS) entry which is preliminary data.</text>
</comment>
<feature type="compositionally biased region" description="Low complexity" evidence="1">
    <location>
        <begin position="342"/>
        <end position="354"/>
    </location>
</feature>
<dbReference type="AlphaFoldDB" id="A0A9P7JPI8"/>
<protein>
    <submittedName>
        <fullName evidence="2">Uncharacterized protein</fullName>
    </submittedName>
</protein>
<dbReference type="GeneID" id="64704406"/>